<dbReference type="InterPro" id="IPR035979">
    <property type="entry name" value="RBD_domain_sf"/>
</dbReference>
<dbReference type="GO" id="GO:0106335">
    <property type="term" value="F:tRNA (5-carboxymethyluridine(34)-5-O)-methyltransferase activity"/>
    <property type="evidence" value="ECO:0007669"/>
    <property type="project" value="TreeGrafter"/>
</dbReference>
<dbReference type="Gene3D" id="3.40.50.150">
    <property type="entry name" value="Vaccinia Virus protein VP39"/>
    <property type="match status" value="1"/>
</dbReference>
<gene>
    <name evidence="8" type="primary">CSON007519</name>
</gene>
<dbReference type="Pfam" id="PF13532">
    <property type="entry name" value="2OG-FeII_Oxy_2"/>
    <property type="match status" value="1"/>
</dbReference>
<organism evidence="8">
    <name type="scientific">Culicoides sonorensis</name>
    <name type="common">Biting midge</name>
    <dbReference type="NCBI Taxonomy" id="179676"/>
    <lineage>
        <taxon>Eukaryota</taxon>
        <taxon>Metazoa</taxon>
        <taxon>Ecdysozoa</taxon>
        <taxon>Arthropoda</taxon>
        <taxon>Hexapoda</taxon>
        <taxon>Insecta</taxon>
        <taxon>Pterygota</taxon>
        <taxon>Neoptera</taxon>
        <taxon>Endopterygota</taxon>
        <taxon>Diptera</taxon>
        <taxon>Nematocera</taxon>
        <taxon>Chironomoidea</taxon>
        <taxon>Ceratopogonidae</taxon>
        <taxon>Ceratopogoninae</taxon>
        <taxon>Culicoides</taxon>
        <taxon>Monoculicoides</taxon>
    </lineage>
</organism>
<dbReference type="GO" id="GO:0000049">
    <property type="term" value="F:tRNA binding"/>
    <property type="evidence" value="ECO:0007669"/>
    <property type="project" value="TreeGrafter"/>
</dbReference>
<keyword evidence="6" id="KW-0175">Coiled coil</keyword>
<dbReference type="Gene3D" id="3.30.70.330">
    <property type="match status" value="1"/>
</dbReference>
<evidence type="ECO:0000313" key="8">
    <source>
        <dbReference type="EMBL" id="SSX34135.1"/>
    </source>
</evidence>
<evidence type="ECO:0000259" key="7">
    <source>
        <dbReference type="PROSITE" id="PS51471"/>
    </source>
</evidence>
<feature type="domain" description="Fe2OG dioxygenase" evidence="7">
    <location>
        <begin position="211"/>
        <end position="315"/>
    </location>
</feature>
<dbReference type="InterPro" id="IPR037151">
    <property type="entry name" value="AlkB-like_sf"/>
</dbReference>
<dbReference type="GO" id="GO:0005737">
    <property type="term" value="C:cytoplasm"/>
    <property type="evidence" value="ECO:0007669"/>
    <property type="project" value="TreeGrafter"/>
</dbReference>
<evidence type="ECO:0000256" key="4">
    <source>
        <dbReference type="ARBA" id="ARBA00022833"/>
    </source>
</evidence>
<dbReference type="InterPro" id="IPR013216">
    <property type="entry name" value="Methyltransf_11"/>
</dbReference>
<proteinExistence type="predicted"/>
<dbReference type="InterPro" id="IPR027450">
    <property type="entry name" value="AlkB-like"/>
</dbReference>
<keyword evidence="3" id="KW-0808">Transferase</keyword>
<keyword evidence="2" id="KW-0489">Methyltransferase</keyword>
<dbReference type="GO" id="GO:0002098">
    <property type="term" value="P:tRNA wobble uridine modification"/>
    <property type="evidence" value="ECO:0007669"/>
    <property type="project" value="TreeGrafter"/>
</dbReference>
<keyword evidence="4" id="KW-0862">Zinc</keyword>
<evidence type="ECO:0000256" key="5">
    <source>
        <dbReference type="ARBA" id="ARBA00022884"/>
    </source>
</evidence>
<feature type="coiled-coil region" evidence="6">
    <location>
        <begin position="500"/>
        <end position="530"/>
    </location>
</feature>
<comment type="cofactor">
    <cofactor evidence="1">
        <name>Fe(2+)</name>
        <dbReference type="ChEBI" id="CHEBI:29033"/>
    </cofactor>
</comment>
<dbReference type="Pfam" id="PF08241">
    <property type="entry name" value="Methyltransf_11"/>
    <property type="match status" value="1"/>
</dbReference>
<dbReference type="PANTHER" id="PTHR13069:SF21">
    <property type="entry name" value="ALKYLATED DNA REPAIR PROTEIN ALKB HOMOLOG 8"/>
    <property type="match status" value="1"/>
</dbReference>
<dbReference type="OMA" id="EYEKYIM"/>
<dbReference type="VEuPathDB" id="VectorBase:CSON007519"/>
<dbReference type="AlphaFoldDB" id="A0A336MWL3"/>
<dbReference type="SUPFAM" id="SSF53335">
    <property type="entry name" value="S-adenosyl-L-methionine-dependent methyltransferases"/>
    <property type="match status" value="1"/>
</dbReference>
<evidence type="ECO:0000256" key="6">
    <source>
        <dbReference type="SAM" id="Coils"/>
    </source>
</evidence>
<dbReference type="GO" id="GO:0005634">
    <property type="term" value="C:nucleus"/>
    <property type="evidence" value="ECO:0007669"/>
    <property type="project" value="TreeGrafter"/>
</dbReference>
<dbReference type="GO" id="GO:0008757">
    <property type="term" value="F:S-adenosylmethionine-dependent methyltransferase activity"/>
    <property type="evidence" value="ECO:0007669"/>
    <property type="project" value="InterPro"/>
</dbReference>
<dbReference type="InterPro" id="IPR005123">
    <property type="entry name" value="Oxoglu/Fe-dep_dioxygenase_dom"/>
</dbReference>
<protein>
    <submittedName>
        <fullName evidence="8">CSON007519 protein</fullName>
    </submittedName>
</protein>
<reference evidence="8" key="1">
    <citation type="submission" date="2018-07" db="EMBL/GenBank/DDBJ databases">
        <authorList>
            <person name="Quirk P.G."/>
            <person name="Krulwich T.A."/>
        </authorList>
    </citation>
    <scope>NUCLEOTIDE SEQUENCE</scope>
</reference>
<dbReference type="FunFam" id="3.30.70.330:FF:000570">
    <property type="entry name" value="ALKylated DNA repair protein AlkB homolog"/>
    <property type="match status" value="1"/>
</dbReference>
<keyword evidence="5" id="KW-0694">RNA-binding</keyword>
<name>A0A336MWL3_CULSO</name>
<dbReference type="SUPFAM" id="SSF54928">
    <property type="entry name" value="RNA-binding domain, RBD"/>
    <property type="match status" value="1"/>
</dbReference>
<dbReference type="PANTHER" id="PTHR13069">
    <property type="entry name" value="ALKYLATED DNA REPAIR PROTEIN ALKB HOMOLOG 8"/>
    <property type="match status" value="1"/>
</dbReference>
<dbReference type="InterPro" id="IPR029063">
    <property type="entry name" value="SAM-dependent_MTases_sf"/>
</dbReference>
<dbReference type="PROSITE" id="PS51471">
    <property type="entry name" value="FE2OG_OXY"/>
    <property type="match status" value="1"/>
</dbReference>
<dbReference type="Gene3D" id="2.60.120.590">
    <property type="entry name" value="Alpha-ketoglutarate-dependent dioxygenase AlkB-like"/>
    <property type="match status" value="1"/>
</dbReference>
<dbReference type="GO" id="GO:0030488">
    <property type="term" value="P:tRNA methylation"/>
    <property type="evidence" value="ECO:0007669"/>
    <property type="project" value="TreeGrafter"/>
</dbReference>
<evidence type="ECO:0000256" key="3">
    <source>
        <dbReference type="ARBA" id="ARBA00022679"/>
    </source>
</evidence>
<sequence>MKLSKSQASKIQRKIQRCKILLKNDIEIEFPDNPTQFIAVLNAGLLTGLTLERLLEEIHKHDVTVQEISMVPGKSYCFISFKTIEDSTKILDKLNAVAPLGQNDAVLYLSYCDKILRVENPWSRPNPDGIFLIPDFINEEEERTLLQAINVSDSSDGTLKHRLVKHFGFEFIYGSNTVDPSKPLDRKIPAEFNSLVIERLHEKMPQFSYFTPEQMTVNKYEPGQGIPPHVDTHSPFNDPIVSLSLQGDTVMEFRNEENHSCIYLPKRSLLVMSGESRYGWTHSITPRLTDVVPKAEGLSMQRRTTRVSCTFRQLREGPCSCKYPKLCDSQKSANQIEPKHDIHLDSDSAAKLEQKNVHQVYNEIASHFSETRHSPWPQVKSFLETFESDSILLDIGCGNGKYLNVNPNICMIGCDRSEGLLKVCLDRNLNVFQCDCLAVPCQDNTIDGCISIAVIHHLVTHERRKKAIQEMARILRPTGRGLIYVWAKNQEADSRKSSYLRQNKENNRRIRKKSEEMTQETENKKEIQIEQLENGVSLPVHTNRTQFVHQDVLVPWKLKGKSQSESTESKTFLRYYHVFNEGELESLCNEIPDIKVIKSYYDQGNWCVIFEKL</sequence>
<evidence type="ECO:0000256" key="1">
    <source>
        <dbReference type="ARBA" id="ARBA00001954"/>
    </source>
</evidence>
<evidence type="ECO:0000256" key="2">
    <source>
        <dbReference type="ARBA" id="ARBA00022603"/>
    </source>
</evidence>
<dbReference type="InterPro" id="IPR051422">
    <property type="entry name" value="AlkB_tRNA_MeTrf/Diox"/>
</dbReference>
<dbReference type="InterPro" id="IPR012677">
    <property type="entry name" value="Nucleotide-bd_a/b_plait_sf"/>
</dbReference>
<dbReference type="CDD" id="cd02440">
    <property type="entry name" value="AdoMet_MTases"/>
    <property type="match status" value="1"/>
</dbReference>
<dbReference type="SUPFAM" id="SSF51197">
    <property type="entry name" value="Clavaminate synthase-like"/>
    <property type="match status" value="1"/>
</dbReference>
<dbReference type="EMBL" id="UFQT01002849">
    <property type="protein sequence ID" value="SSX34135.1"/>
    <property type="molecule type" value="Genomic_DNA"/>
</dbReference>
<accession>A0A336MWL3</accession>